<proteinExistence type="predicted"/>
<organism evidence="1 2">
    <name type="scientific">Pararge aegeria aegeria</name>
    <dbReference type="NCBI Taxonomy" id="348720"/>
    <lineage>
        <taxon>Eukaryota</taxon>
        <taxon>Metazoa</taxon>
        <taxon>Ecdysozoa</taxon>
        <taxon>Arthropoda</taxon>
        <taxon>Hexapoda</taxon>
        <taxon>Insecta</taxon>
        <taxon>Pterygota</taxon>
        <taxon>Neoptera</taxon>
        <taxon>Endopterygota</taxon>
        <taxon>Lepidoptera</taxon>
        <taxon>Glossata</taxon>
        <taxon>Ditrysia</taxon>
        <taxon>Papilionoidea</taxon>
        <taxon>Nymphalidae</taxon>
        <taxon>Satyrinae</taxon>
        <taxon>Satyrini</taxon>
        <taxon>Parargina</taxon>
        <taxon>Pararge</taxon>
    </lineage>
</organism>
<dbReference type="EMBL" id="CAKXAJ010024785">
    <property type="protein sequence ID" value="CAH2230269.1"/>
    <property type="molecule type" value="Genomic_DNA"/>
</dbReference>
<dbReference type="AlphaFoldDB" id="A0A8S4R7E8"/>
<reference evidence="1" key="1">
    <citation type="submission" date="2022-03" db="EMBL/GenBank/DDBJ databases">
        <authorList>
            <person name="Lindestad O."/>
        </authorList>
    </citation>
    <scope>NUCLEOTIDE SEQUENCE</scope>
</reference>
<comment type="caution">
    <text evidence="1">The sequence shown here is derived from an EMBL/GenBank/DDBJ whole genome shotgun (WGS) entry which is preliminary data.</text>
</comment>
<keyword evidence="2" id="KW-1185">Reference proteome</keyword>
<name>A0A8S4R7E8_9NEOP</name>
<dbReference type="Proteomes" id="UP000838756">
    <property type="component" value="Unassembled WGS sequence"/>
</dbReference>
<protein>
    <submittedName>
        <fullName evidence="1">Jg20018 protein</fullName>
    </submittedName>
</protein>
<evidence type="ECO:0000313" key="1">
    <source>
        <dbReference type="EMBL" id="CAH2230269.1"/>
    </source>
</evidence>
<accession>A0A8S4R7E8</accession>
<sequence>MASGLHQPERERSMNSLGEQTQIQANGLYGAFSIEGSLFMFCTRLRVSVVPLLPALCFNAVCHLALVQVTKEECPPIYCNCKGNSDVGPLGPVCYQLL</sequence>
<gene>
    <name evidence="1" type="primary">jg20018</name>
    <name evidence="1" type="ORF">PAEG_LOCUS9518</name>
</gene>
<evidence type="ECO:0000313" key="2">
    <source>
        <dbReference type="Proteomes" id="UP000838756"/>
    </source>
</evidence>